<dbReference type="Gene3D" id="1.25.40.10">
    <property type="entry name" value="Tetratricopeptide repeat domain"/>
    <property type="match status" value="1"/>
</dbReference>
<gene>
    <name evidence="1" type="ORF">ACFFNX_09880</name>
</gene>
<organism evidence="1 2">
    <name type="scientific">Actinoallomurus acaciae</name>
    <dbReference type="NCBI Taxonomy" id="502577"/>
    <lineage>
        <taxon>Bacteria</taxon>
        <taxon>Bacillati</taxon>
        <taxon>Actinomycetota</taxon>
        <taxon>Actinomycetes</taxon>
        <taxon>Streptosporangiales</taxon>
        <taxon>Thermomonosporaceae</taxon>
        <taxon>Actinoallomurus</taxon>
    </lineage>
</organism>
<protein>
    <recommendedName>
        <fullName evidence="3">Tetratricopeptide repeat protein</fullName>
    </recommendedName>
</protein>
<evidence type="ECO:0008006" key="3">
    <source>
        <dbReference type="Google" id="ProtNLM"/>
    </source>
</evidence>
<proteinExistence type="predicted"/>
<dbReference type="InterPro" id="IPR011990">
    <property type="entry name" value="TPR-like_helical_dom_sf"/>
</dbReference>
<name>A0ABV5YBT7_9ACTN</name>
<dbReference type="EMBL" id="JBHLZP010000050">
    <property type="protein sequence ID" value="MFB9832496.1"/>
    <property type="molecule type" value="Genomic_DNA"/>
</dbReference>
<evidence type="ECO:0000313" key="2">
    <source>
        <dbReference type="Proteomes" id="UP001589627"/>
    </source>
</evidence>
<reference evidence="1 2" key="1">
    <citation type="submission" date="2024-09" db="EMBL/GenBank/DDBJ databases">
        <authorList>
            <person name="Sun Q."/>
            <person name="Mori K."/>
        </authorList>
    </citation>
    <scope>NUCLEOTIDE SEQUENCE [LARGE SCALE GENOMIC DNA]</scope>
    <source>
        <strain evidence="1 2">TBRC 0563</strain>
    </source>
</reference>
<keyword evidence="2" id="KW-1185">Reference proteome</keyword>
<accession>A0ABV5YBT7</accession>
<evidence type="ECO:0000313" key="1">
    <source>
        <dbReference type="EMBL" id="MFB9832496.1"/>
    </source>
</evidence>
<dbReference type="RefSeq" id="WP_378198314.1">
    <property type="nucleotide sequence ID" value="NZ_JBHLZP010000050.1"/>
</dbReference>
<dbReference type="Proteomes" id="UP001589627">
    <property type="component" value="Unassembled WGS sequence"/>
</dbReference>
<comment type="caution">
    <text evidence="1">The sequence shown here is derived from an EMBL/GenBank/DDBJ whole genome shotgun (WGS) entry which is preliminary data.</text>
</comment>
<sequence length="216" mass="23923">MDPRNPVVRLCAEGMRAETEGRDADARELFEQAWRTAADDYEACVAAHYLARHQPTPRETLHWNRECLDRANRVGDERVTGFYASLHLNLARAHRDLAEPEEARRHFALAAAHVNDAPQGPYADGLRFTIAEGLREDGAGEQAADGALGDLLTRWCARTDLRALGLVLPAYLGDLGTEEDRTRLATALHTLHATRWLPEEEHDALGRVIGSLTTAA</sequence>
<dbReference type="SUPFAM" id="SSF48452">
    <property type="entry name" value="TPR-like"/>
    <property type="match status" value="1"/>
</dbReference>